<dbReference type="GeneID" id="60925608"/>
<reference evidence="13" key="5">
    <citation type="submission" date="2021-02" db="EMBL/GenBank/DDBJ databases">
        <title>Infant gut strain persistence is associated with maternal origin, phylogeny, and functional potential including surface adhesion and iron acquisition.</title>
        <authorList>
            <person name="Lou Y.C."/>
        </authorList>
    </citation>
    <scope>NUCLEOTIDE SEQUENCE</scope>
    <source>
        <strain evidence="13">L3_082_243G1_dasL3_082_243G1_maxbin2.maxbin.015s ta_sub</strain>
    </source>
</reference>
<reference evidence="5 30" key="4">
    <citation type="submission" date="2020-02" db="EMBL/GenBank/DDBJ databases">
        <title>Whole-genome sequencing and comparative analysis of the genomes of Bacteroides thetaiotaomicron and Escherichia coli isolated from a healthy resident in Vietnam.</title>
        <authorList>
            <person name="Mohsin M."/>
            <person name="Tanaka K."/>
            <person name="Kawahara R."/>
            <person name="Kondo S."/>
            <person name="Noguchi H."/>
            <person name="Motooka D."/>
            <person name="Nakamura S."/>
            <person name="Khong D.T."/>
            <person name="Nguyen T.N."/>
            <person name="Tran H.T."/>
            <person name="Yamamoto Y."/>
        </authorList>
    </citation>
    <scope>NUCLEOTIDE SEQUENCE [LARGE SCALE GENOMIC DNA]</scope>
    <source>
        <strain evidence="5 30">F9-2</strain>
    </source>
</reference>
<reference evidence="14" key="7">
    <citation type="submission" date="2021-07" db="EMBL/GenBank/DDBJ databases">
        <title>Comparative genomics of Bacteroides fragilis group isolates reveals species-dependent resistance mechanisms and validates clinical tools for resistance prediction.</title>
        <authorList>
            <person name="Wallace M.J."/>
            <person name="Jean S."/>
            <person name="Wallace M.A."/>
            <person name="Carey-Ann B.D."/>
            <person name="Dantas G."/>
        </authorList>
    </citation>
    <scope>NUCLEOTIDE SEQUENCE</scope>
    <source>
        <strain evidence="14">BJH_160</strain>
    </source>
</reference>
<dbReference type="Proteomes" id="UP000488521">
    <property type="component" value="Unassembled WGS sequence"/>
</dbReference>
<dbReference type="EMBL" id="WCRW01000003">
    <property type="protein sequence ID" value="KAB4457543.1"/>
    <property type="molecule type" value="Genomic_DNA"/>
</dbReference>
<dbReference type="Proteomes" id="UP000436858">
    <property type="component" value="Unassembled WGS sequence"/>
</dbReference>
<dbReference type="Proteomes" id="UP000460317">
    <property type="component" value="Unassembled WGS sequence"/>
</dbReference>
<dbReference type="RefSeq" id="WP_008760098.1">
    <property type="nucleotide sequence ID" value="NZ_AP022660.1"/>
</dbReference>
<dbReference type="EMBL" id="CP083685">
    <property type="protein sequence ID" value="UYU91495.1"/>
    <property type="molecule type" value="Genomic_DNA"/>
</dbReference>
<dbReference type="EMBL" id="AP022660">
    <property type="protein sequence ID" value="BCA48972.1"/>
    <property type="molecule type" value="Genomic_DNA"/>
</dbReference>
<dbReference type="InterPro" id="IPR000119">
    <property type="entry name" value="Hist_DNA-bd"/>
</dbReference>
<dbReference type="EMBL" id="JAQNVG010000077">
    <property type="protein sequence ID" value="MDC2239135.1"/>
    <property type="molecule type" value="Genomic_DNA"/>
</dbReference>
<evidence type="ECO:0000313" key="16">
    <source>
        <dbReference type="EMBL" id="RHD83026.1"/>
    </source>
</evidence>
<reference evidence="18 31" key="6">
    <citation type="submission" date="2021-06" db="EMBL/GenBank/DDBJ databases">
        <title>Interrogation of the integrated mobile genetic elements in gut-associated Bacteroides with a consensus prediction approach.</title>
        <authorList>
            <person name="Campbell D.E."/>
            <person name="Leigh J.R."/>
            <person name="Kim T."/>
            <person name="England W."/>
            <person name="Whitaker R.J."/>
            <person name="Degnan P.H."/>
        </authorList>
    </citation>
    <scope>NUCLEOTIDE SEQUENCE</scope>
    <source>
        <strain evidence="20">VPI-3443</strain>
        <strain evidence="19">VPI-BTDOT2</strain>
        <strain evidence="18 31">WAL8669</strain>
    </source>
</reference>
<dbReference type="Proteomes" id="UP000440614">
    <property type="component" value="Unassembled WGS sequence"/>
</dbReference>
<evidence type="ECO:0000313" key="31">
    <source>
        <dbReference type="Proteomes" id="UP001156218"/>
    </source>
</evidence>
<organism evidence="17 23">
    <name type="scientific">Bacteroides thetaiotaomicron</name>
    <dbReference type="NCBI Taxonomy" id="818"/>
    <lineage>
        <taxon>Bacteria</taxon>
        <taxon>Pseudomonadati</taxon>
        <taxon>Bacteroidota</taxon>
        <taxon>Bacteroidia</taxon>
        <taxon>Bacteroidales</taxon>
        <taxon>Bacteroidaceae</taxon>
        <taxon>Bacteroides</taxon>
    </lineage>
</organism>
<evidence type="ECO:0000313" key="25">
    <source>
        <dbReference type="Proteomes" id="UP000436825"/>
    </source>
</evidence>
<evidence type="ECO:0000313" key="21">
    <source>
        <dbReference type="Proteomes" id="UP000095541"/>
    </source>
</evidence>
<evidence type="ECO:0000256" key="2">
    <source>
        <dbReference type="ARBA" id="ARBA00023067"/>
    </source>
</evidence>
<dbReference type="EMBL" id="CP083681">
    <property type="protein sequence ID" value="UYU71952.1"/>
    <property type="molecule type" value="Genomic_DNA"/>
</dbReference>
<dbReference type="Proteomes" id="UP001156216">
    <property type="component" value="Chromosome"/>
</dbReference>
<dbReference type="EMBL" id="WCRY01000016">
    <property type="protein sequence ID" value="KAB4479842.1"/>
    <property type="molecule type" value="Genomic_DNA"/>
</dbReference>
<dbReference type="SUPFAM" id="SSF47729">
    <property type="entry name" value="IHF-like DNA-binding proteins"/>
    <property type="match status" value="1"/>
</dbReference>
<dbReference type="Proteomes" id="UP000782901">
    <property type="component" value="Unassembled WGS sequence"/>
</dbReference>
<comment type="similarity">
    <text evidence="1">Belongs to the bacterial histone-like protein family.</text>
</comment>
<dbReference type="Pfam" id="PF18291">
    <property type="entry name" value="HU-HIG"/>
    <property type="match status" value="1"/>
</dbReference>
<dbReference type="EMBL" id="CP083680">
    <property type="protein sequence ID" value="UYU65616.1"/>
    <property type="molecule type" value="Genomic_DNA"/>
</dbReference>
<feature type="domain" description="HU" evidence="4">
    <location>
        <begin position="1"/>
        <end position="126"/>
    </location>
</feature>
<dbReference type="Gene3D" id="4.10.520.10">
    <property type="entry name" value="IHF-like DNA-binding proteins"/>
    <property type="match status" value="1"/>
</dbReference>
<dbReference type="Proteomes" id="UP000436825">
    <property type="component" value="Unassembled WGS sequence"/>
</dbReference>
<dbReference type="EMBL" id="WCRS01000024">
    <property type="protein sequence ID" value="KAB4469327.1"/>
    <property type="molecule type" value="Genomic_DNA"/>
</dbReference>
<dbReference type="AlphaFoldDB" id="A0A0N7IAL1"/>
<dbReference type="Proteomes" id="UP001156218">
    <property type="component" value="Chromosome"/>
</dbReference>
<evidence type="ECO:0000313" key="10">
    <source>
        <dbReference type="EMBL" id="KAB4457543.1"/>
    </source>
</evidence>
<dbReference type="Proteomes" id="UP001217776">
    <property type="component" value="Unassembled WGS sequence"/>
</dbReference>
<reference evidence="21 22" key="1">
    <citation type="submission" date="2015-09" db="EMBL/GenBank/DDBJ databases">
        <authorList>
            <consortium name="Pathogen Informatics"/>
        </authorList>
    </citation>
    <scope>NUCLEOTIDE SEQUENCE [LARGE SCALE GENOMIC DNA]</scope>
    <source>
        <strain evidence="7 22">2789STDY5834899</strain>
        <strain evidence="6 21">2789STDY5834945</strain>
    </source>
</reference>
<evidence type="ECO:0000313" key="26">
    <source>
        <dbReference type="Proteomes" id="UP000436858"/>
    </source>
</evidence>
<dbReference type="GO" id="GO:0005829">
    <property type="term" value="C:cytosol"/>
    <property type="evidence" value="ECO:0007669"/>
    <property type="project" value="TreeGrafter"/>
</dbReference>
<dbReference type="GO" id="GO:0030261">
    <property type="term" value="P:chromosome condensation"/>
    <property type="evidence" value="ECO:0007669"/>
    <property type="project" value="UniProtKB-KW"/>
</dbReference>
<evidence type="ECO:0000313" key="27">
    <source>
        <dbReference type="Proteomes" id="UP000440614"/>
    </source>
</evidence>
<dbReference type="GO" id="GO:0003677">
    <property type="term" value="F:DNA binding"/>
    <property type="evidence" value="ECO:0007669"/>
    <property type="project" value="UniProtKB-KW"/>
</dbReference>
<proteinExistence type="inferred from homology"/>
<evidence type="ECO:0000313" key="14">
    <source>
        <dbReference type="EMBL" id="MCE9237146.1"/>
    </source>
</evidence>
<dbReference type="Proteomes" id="UP000284785">
    <property type="component" value="Unassembled WGS sequence"/>
</dbReference>
<dbReference type="SMR" id="A0A0N7IAL1"/>
<dbReference type="Proteomes" id="UP001200544">
    <property type="component" value="Unassembled WGS sequence"/>
</dbReference>
<evidence type="ECO:0000313" key="17">
    <source>
        <dbReference type="EMBL" id="RHL61806.1"/>
    </source>
</evidence>
<sequence length="137" mass="15698">MSILYKTTRFADTFTGDKETNVRVQLLSWDTLDTKAFVEYLATKYNLSKGEAYKSLSIVLEGMEAVLKDGNILNLDDFGSFSLNGNFCEDKEPDENHRAESIQVKNVVFKADKNLKKRISAAGFEKYNPKKHNKRKY</sequence>
<reference evidence="23 24" key="2">
    <citation type="submission" date="2018-08" db="EMBL/GenBank/DDBJ databases">
        <title>A genome reference for cultivated species of the human gut microbiota.</title>
        <authorList>
            <person name="Zou Y."/>
            <person name="Xue W."/>
            <person name="Luo G."/>
        </authorList>
    </citation>
    <scope>NUCLEOTIDE SEQUENCE [LARGE SCALE GENOMIC DNA]</scope>
    <source>
        <strain evidence="17 23">AF37-12</strain>
        <strain evidence="16 24">AM30-26</strain>
    </source>
</reference>
<evidence type="ECO:0000313" key="19">
    <source>
        <dbReference type="EMBL" id="UYU71952.1"/>
    </source>
</evidence>
<evidence type="ECO:0000313" key="12">
    <source>
        <dbReference type="EMBL" id="KAB4479842.1"/>
    </source>
</evidence>
<evidence type="ECO:0000313" key="23">
    <source>
        <dbReference type="Proteomes" id="UP000283616"/>
    </source>
</evidence>
<accession>C6IL66</accession>
<dbReference type="EMBL" id="WCSB01000007">
    <property type="protein sequence ID" value="KAB4452970.1"/>
    <property type="molecule type" value="Genomic_DNA"/>
</dbReference>
<dbReference type="EMBL" id="CZAP01000009">
    <property type="protein sequence ID" value="CUP61119.1"/>
    <property type="molecule type" value="Genomic_DNA"/>
</dbReference>
<evidence type="ECO:0000313" key="29">
    <source>
        <dbReference type="Proteomes" id="UP000488521"/>
    </source>
</evidence>
<dbReference type="EMBL" id="JAHYQA010000003">
    <property type="protein sequence ID" value="MCE9237146.1"/>
    <property type="molecule type" value="Genomic_DNA"/>
</dbReference>
<reference evidence="15" key="8">
    <citation type="submission" date="2022-10" db="EMBL/GenBank/DDBJ databases">
        <title>Human gut microbiome strain richness.</title>
        <authorList>
            <person name="Chen-Liaw A."/>
        </authorList>
    </citation>
    <scope>NUCLEOTIDE SEQUENCE</scope>
    <source>
        <strain evidence="15">1001283st1_A3_1001283B150304_161114</strain>
    </source>
</reference>
<evidence type="ECO:0000313" key="24">
    <source>
        <dbReference type="Proteomes" id="UP000284785"/>
    </source>
</evidence>
<dbReference type="KEGG" id="btho:Btheta7330_03664"/>
<evidence type="ECO:0000256" key="3">
    <source>
        <dbReference type="ARBA" id="ARBA00023125"/>
    </source>
</evidence>
<dbReference type="EMBL" id="CZBI01000001">
    <property type="protein sequence ID" value="CUP43819.1"/>
    <property type="molecule type" value="Genomic_DNA"/>
</dbReference>
<evidence type="ECO:0000313" key="13">
    <source>
        <dbReference type="EMBL" id="MBS5412907.1"/>
    </source>
</evidence>
<evidence type="ECO:0000313" key="5">
    <source>
        <dbReference type="EMBL" id="BCA48972.1"/>
    </source>
</evidence>
<dbReference type="Proteomes" id="UP000095576">
    <property type="component" value="Unassembled WGS sequence"/>
</dbReference>
<protein>
    <submittedName>
        <fullName evidence="8 17">DNA-binding protein</fullName>
    </submittedName>
    <submittedName>
        <fullName evidence="6">Non-specific DNA-binding protein HU-1</fullName>
    </submittedName>
</protein>
<keyword evidence="2" id="KW-0226">DNA condensation</keyword>
<evidence type="ECO:0000313" key="11">
    <source>
        <dbReference type="EMBL" id="KAB4469327.1"/>
    </source>
</evidence>
<dbReference type="GO" id="GO:0030527">
    <property type="term" value="F:structural constituent of chromatin"/>
    <property type="evidence" value="ECO:0007669"/>
    <property type="project" value="InterPro"/>
</dbReference>
<dbReference type="Proteomes" id="UP000500882">
    <property type="component" value="Chromosome"/>
</dbReference>
<evidence type="ECO:0000313" key="7">
    <source>
        <dbReference type="EMBL" id="CUP61119.1"/>
    </source>
</evidence>
<dbReference type="EMBL" id="QSJP01000024">
    <property type="protein sequence ID" value="RHD83026.1"/>
    <property type="molecule type" value="Genomic_DNA"/>
</dbReference>
<dbReference type="PANTHER" id="PTHR33175">
    <property type="entry name" value="DNA-BINDING PROTEIN HU"/>
    <property type="match status" value="1"/>
</dbReference>
<evidence type="ECO:0000313" key="28">
    <source>
        <dbReference type="Proteomes" id="UP000460317"/>
    </source>
</evidence>
<dbReference type="Proteomes" id="UP000095541">
    <property type="component" value="Unassembled WGS sequence"/>
</dbReference>
<evidence type="ECO:0000313" key="8">
    <source>
        <dbReference type="EMBL" id="KAB4314936.1"/>
    </source>
</evidence>
<dbReference type="PATRIC" id="fig|818.23.peg.3777"/>
<dbReference type="InterPro" id="IPR010992">
    <property type="entry name" value="IHF-like_DNA-bd_dom_sf"/>
</dbReference>
<keyword evidence="3 17" id="KW-0238">DNA-binding</keyword>
<evidence type="ECO:0000256" key="1">
    <source>
        <dbReference type="ARBA" id="ARBA00010529"/>
    </source>
</evidence>
<evidence type="ECO:0000313" key="6">
    <source>
        <dbReference type="EMBL" id="CUP43819.1"/>
    </source>
</evidence>
<evidence type="ECO:0000313" key="18">
    <source>
        <dbReference type="EMBL" id="UYU65616.1"/>
    </source>
</evidence>
<name>A0A0N7IAL1_BACT4</name>
<dbReference type="Proteomes" id="UP000283616">
    <property type="component" value="Unassembled WGS sequence"/>
</dbReference>
<dbReference type="EMBL" id="JAGZEE010000039">
    <property type="protein sequence ID" value="MBS5412907.1"/>
    <property type="molecule type" value="Genomic_DNA"/>
</dbReference>
<dbReference type="Proteomes" id="UP001162960">
    <property type="component" value="Chromosome"/>
</dbReference>
<evidence type="ECO:0000313" key="30">
    <source>
        <dbReference type="Proteomes" id="UP000500882"/>
    </source>
</evidence>
<evidence type="ECO:0000313" key="9">
    <source>
        <dbReference type="EMBL" id="KAB4452970.1"/>
    </source>
</evidence>
<dbReference type="EMBL" id="WCSY01000004">
    <property type="protein sequence ID" value="KAB4314936.1"/>
    <property type="molecule type" value="Genomic_DNA"/>
</dbReference>
<dbReference type="InterPro" id="IPR041607">
    <property type="entry name" value="HU-HIG"/>
</dbReference>
<dbReference type="PANTHER" id="PTHR33175:SF3">
    <property type="entry name" value="DNA-BINDING PROTEIN HU-BETA"/>
    <property type="match status" value="1"/>
</dbReference>
<evidence type="ECO:0000259" key="4">
    <source>
        <dbReference type="Pfam" id="PF18291"/>
    </source>
</evidence>
<reference evidence="25 26" key="3">
    <citation type="journal article" date="2019" name="Nat. Med.">
        <title>A library of human gut bacterial isolates paired with longitudinal multiomics data enables mechanistic microbiome research.</title>
        <authorList>
            <person name="Poyet M."/>
            <person name="Groussin M."/>
            <person name="Gibbons S.M."/>
            <person name="Avila-Pacheco J."/>
            <person name="Jiang X."/>
            <person name="Kearney S.M."/>
            <person name="Perrotta A.R."/>
            <person name="Berdy B."/>
            <person name="Zhao S."/>
            <person name="Lieberman T.D."/>
            <person name="Swanson P.K."/>
            <person name="Smith M."/>
            <person name="Roesemann S."/>
            <person name="Alexander J.E."/>
            <person name="Rich S.A."/>
            <person name="Livny J."/>
            <person name="Vlamakis H."/>
            <person name="Clish C."/>
            <person name="Bullock K."/>
            <person name="Deik A."/>
            <person name="Scott J."/>
            <person name="Pierce K.A."/>
            <person name="Xavier R.J."/>
            <person name="Alm E.J."/>
        </authorList>
    </citation>
    <scope>NUCLEOTIDE SEQUENCE [LARGE SCALE GENOMIC DNA]</scope>
    <source>
        <strain evidence="11 29">BIOML-A156</strain>
        <strain evidence="10 25">BIOML-A160</strain>
        <strain evidence="12 26">BIOML-A162</strain>
        <strain evidence="9 28">BIOML-A165</strain>
        <strain evidence="8 27">BIOML-A188</strain>
    </source>
</reference>
<evidence type="ECO:0000313" key="15">
    <source>
        <dbReference type="EMBL" id="MDC2239135.1"/>
    </source>
</evidence>
<accession>A0A0N7IAL1</accession>
<evidence type="ECO:0000313" key="20">
    <source>
        <dbReference type="EMBL" id="UYU91495.1"/>
    </source>
</evidence>
<evidence type="ECO:0000313" key="22">
    <source>
        <dbReference type="Proteomes" id="UP000095576"/>
    </source>
</evidence>
<dbReference type="EMBL" id="QROV01000006">
    <property type="protein sequence ID" value="RHL61806.1"/>
    <property type="molecule type" value="Genomic_DNA"/>
</dbReference>
<dbReference type="OMA" id="NGNFCED"/>
<gene>
    <name evidence="5" type="ORF">BatF92_09140</name>
    <name evidence="17" type="ORF">DW011_07475</name>
    <name evidence="16" type="ORF">DW780_21340</name>
    <name evidence="7" type="ORF">ERS852511_02647</name>
    <name evidence="6" type="ORF">ERS852557_00592</name>
    <name evidence="11" type="ORF">GAN59_22300</name>
    <name evidence="10" type="ORF">GAN75_04910</name>
    <name evidence="12" type="ORF">GAN91_16530</name>
    <name evidence="9" type="ORF">GAN93_10160</name>
    <name evidence="8" type="ORF">GAO51_06165</name>
    <name evidence="14" type="ORF">K0H07_08240</name>
    <name evidence="13" type="ORF">KHY35_19745</name>
    <name evidence="19" type="ORF">KQP59_02220</name>
    <name evidence="18" type="ORF">KQP68_18840</name>
    <name evidence="20" type="ORF">KQP74_02345</name>
    <name evidence="15" type="ORF">PO127_25655</name>
</gene>